<dbReference type="InterPro" id="IPR052035">
    <property type="entry name" value="ZnF_BED_domain_contain"/>
</dbReference>
<keyword evidence="5" id="KW-0238">DNA-binding</keyword>
<evidence type="ECO:0000256" key="7">
    <source>
        <dbReference type="SAM" id="MobiDB-lite"/>
    </source>
</evidence>
<feature type="compositionally biased region" description="Basic and acidic residues" evidence="7">
    <location>
        <begin position="51"/>
        <end position="68"/>
    </location>
</feature>
<dbReference type="GO" id="GO:0005634">
    <property type="term" value="C:nucleus"/>
    <property type="evidence" value="ECO:0007669"/>
    <property type="project" value="UniProtKB-SubCell"/>
</dbReference>
<dbReference type="EMBL" id="JAWXYG010000001">
    <property type="protein sequence ID" value="KAK4285003.1"/>
    <property type="molecule type" value="Genomic_DNA"/>
</dbReference>
<dbReference type="SUPFAM" id="SSF53098">
    <property type="entry name" value="Ribonuclease H-like"/>
    <property type="match status" value="1"/>
</dbReference>
<dbReference type="GO" id="GO:0003677">
    <property type="term" value="F:DNA binding"/>
    <property type="evidence" value="ECO:0007669"/>
    <property type="project" value="UniProtKB-KW"/>
</dbReference>
<evidence type="ECO:0000256" key="1">
    <source>
        <dbReference type="ARBA" id="ARBA00004123"/>
    </source>
</evidence>
<keyword evidence="11" id="KW-1185">Reference proteome</keyword>
<evidence type="ECO:0000256" key="5">
    <source>
        <dbReference type="ARBA" id="ARBA00023125"/>
    </source>
</evidence>
<dbReference type="InterPro" id="IPR025525">
    <property type="entry name" value="hAT-like_transposase_RNase-H"/>
</dbReference>
<evidence type="ECO:0008006" key="12">
    <source>
        <dbReference type="Google" id="ProtNLM"/>
    </source>
</evidence>
<accession>A0AAE1TH55</accession>
<sequence>MSEMADEDSTTYEDETPITTAIVEDANMEDSEHETSTHTEFSLPSPTTKDANIEVRGKKRKEPEKEQLEVWEDSGEHVYSEMQCRRALAEFIICDEMPFAIVEKHGFRQLVKKLEPQFPIPSRTTVARDCWQLYLGEIKIVKNVLKKCSNRTCLTANHWTSDQNFNYLCLTAHFIDDDWRLHKRILNFCMIEDLRGHTIGKTVEKCLREWDIDKVLTITMDDVTGNDTALAYIKKRLKNWEALVCDGDYLQVKCYAHVLNLLISEGLKVLKNSFDAIRNAIRFVHSSSTRFQKFKHYVELERLDTNNLVCLDVETKWNSTYLMLESALKFEKVFERVEEEDGDYCAYFGESSTCDGPPRAKDWNRARVFFKLLRVFYDITLKISSSVHVTSSTCFHQIARIHMELEKNIVNDDPLLMDMFRSMKSKYDEYWLKSEYDDYWLNPLLIVAVILDPRYKLVYVNHIFEKLFPDSEVCVSMKKMAKDALYRMFDEYYEIISPETGSSTVITHHYSGSSSTIDDYIDPGRRWFAFLEQERVSNPHSELDKYLASFSFDDIPFDDEFDILSWWKANSGRYKVLSLMARDVLAMPVSTLASNSVCSIGGCVLDSYRSSLAPRMTEALICAQDWLLPEQSLSESSKPHEFDNYDETHKVVHPNTIRFAWSLD</sequence>
<comment type="subcellular location">
    <subcellularLocation>
        <location evidence="1">Nucleus</location>
    </subcellularLocation>
</comment>
<evidence type="ECO:0000256" key="2">
    <source>
        <dbReference type="ARBA" id="ARBA00022723"/>
    </source>
</evidence>
<dbReference type="PANTHER" id="PTHR46481">
    <property type="entry name" value="ZINC FINGER BED DOMAIN-CONTAINING PROTEIN 4"/>
    <property type="match status" value="1"/>
</dbReference>
<reference evidence="10" key="1">
    <citation type="submission" date="2023-10" db="EMBL/GenBank/DDBJ databases">
        <title>Chromosome-level genome of the transformable northern wattle, Acacia crassicarpa.</title>
        <authorList>
            <person name="Massaro I."/>
            <person name="Sinha N.R."/>
            <person name="Poethig S."/>
            <person name="Leichty A.R."/>
        </authorList>
    </citation>
    <scope>NUCLEOTIDE SEQUENCE</scope>
    <source>
        <strain evidence="10">Acra3RX</strain>
        <tissue evidence="10">Leaf</tissue>
    </source>
</reference>
<evidence type="ECO:0000313" key="10">
    <source>
        <dbReference type="EMBL" id="KAK4285003.1"/>
    </source>
</evidence>
<evidence type="ECO:0000256" key="3">
    <source>
        <dbReference type="ARBA" id="ARBA00022771"/>
    </source>
</evidence>
<evidence type="ECO:0000256" key="6">
    <source>
        <dbReference type="ARBA" id="ARBA00023242"/>
    </source>
</evidence>
<gene>
    <name evidence="10" type="ORF">QN277_001756</name>
</gene>
<dbReference type="AlphaFoldDB" id="A0AAE1TH55"/>
<feature type="domain" description="HAT C-terminal dimerisation" evidence="8">
    <location>
        <begin position="542"/>
        <end position="627"/>
    </location>
</feature>
<dbReference type="GO" id="GO:0046983">
    <property type="term" value="F:protein dimerization activity"/>
    <property type="evidence" value="ECO:0007669"/>
    <property type="project" value="InterPro"/>
</dbReference>
<name>A0AAE1TH55_9FABA</name>
<keyword evidence="2" id="KW-0479">Metal-binding</keyword>
<dbReference type="GO" id="GO:0008270">
    <property type="term" value="F:zinc ion binding"/>
    <property type="evidence" value="ECO:0007669"/>
    <property type="project" value="UniProtKB-KW"/>
</dbReference>
<organism evidence="10 11">
    <name type="scientific">Acacia crassicarpa</name>
    <name type="common">northern wattle</name>
    <dbReference type="NCBI Taxonomy" id="499986"/>
    <lineage>
        <taxon>Eukaryota</taxon>
        <taxon>Viridiplantae</taxon>
        <taxon>Streptophyta</taxon>
        <taxon>Embryophyta</taxon>
        <taxon>Tracheophyta</taxon>
        <taxon>Spermatophyta</taxon>
        <taxon>Magnoliopsida</taxon>
        <taxon>eudicotyledons</taxon>
        <taxon>Gunneridae</taxon>
        <taxon>Pentapetalae</taxon>
        <taxon>rosids</taxon>
        <taxon>fabids</taxon>
        <taxon>Fabales</taxon>
        <taxon>Fabaceae</taxon>
        <taxon>Caesalpinioideae</taxon>
        <taxon>mimosoid clade</taxon>
        <taxon>Acacieae</taxon>
        <taxon>Acacia</taxon>
    </lineage>
</organism>
<evidence type="ECO:0000256" key="4">
    <source>
        <dbReference type="ARBA" id="ARBA00022833"/>
    </source>
</evidence>
<dbReference type="InterPro" id="IPR008906">
    <property type="entry name" value="HATC_C_dom"/>
</dbReference>
<dbReference type="Pfam" id="PF05699">
    <property type="entry name" value="Dimer_Tnp_hAT"/>
    <property type="match status" value="1"/>
</dbReference>
<keyword evidence="3" id="KW-0863">Zinc-finger</keyword>
<protein>
    <recommendedName>
        <fullName evidence="12">Transposase</fullName>
    </recommendedName>
</protein>
<feature type="domain" description="hAT-like transposase RNase-H fold" evidence="9">
    <location>
        <begin position="384"/>
        <end position="492"/>
    </location>
</feature>
<keyword evidence="6" id="KW-0539">Nucleus</keyword>
<dbReference type="Proteomes" id="UP001293593">
    <property type="component" value="Unassembled WGS sequence"/>
</dbReference>
<evidence type="ECO:0000259" key="9">
    <source>
        <dbReference type="Pfam" id="PF14372"/>
    </source>
</evidence>
<comment type="caution">
    <text evidence="10">The sequence shown here is derived from an EMBL/GenBank/DDBJ whole genome shotgun (WGS) entry which is preliminary data.</text>
</comment>
<dbReference type="InterPro" id="IPR012337">
    <property type="entry name" value="RNaseH-like_sf"/>
</dbReference>
<evidence type="ECO:0000313" key="11">
    <source>
        <dbReference type="Proteomes" id="UP001293593"/>
    </source>
</evidence>
<dbReference type="Pfam" id="PF14372">
    <property type="entry name" value="hAT-like_RNase-H"/>
    <property type="match status" value="1"/>
</dbReference>
<evidence type="ECO:0000259" key="8">
    <source>
        <dbReference type="Pfam" id="PF05699"/>
    </source>
</evidence>
<feature type="compositionally biased region" description="Acidic residues" evidence="7">
    <location>
        <begin position="1"/>
        <end position="16"/>
    </location>
</feature>
<dbReference type="SUPFAM" id="SSF140996">
    <property type="entry name" value="Hermes dimerisation domain"/>
    <property type="match status" value="1"/>
</dbReference>
<proteinExistence type="predicted"/>
<dbReference type="PANTHER" id="PTHR46481:SF10">
    <property type="entry name" value="ZINC FINGER BED DOMAIN-CONTAINING PROTEIN 39"/>
    <property type="match status" value="1"/>
</dbReference>
<feature type="region of interest" description="Disordered" evidence="7">
    <location>
        <begin position="1"/>
        <end position="68"/>
    </location>
</feature>
<keyword evidence="4" id="KW-0862">Zinc</keyword>